<dbReference type="HOGENOM" id="CLU_197994_0_0_2"/>
<evidence type="ECO:0000313" key="1">
    <source>
        <dbReference type="EMBL" id="AKB75438.1"/>
    </source>
</evidence>
<keyword evidence="1" id="KW-0436">Ligase</keyword>
<dbReference type="PATRIC" id="fig|1434111.4.peg.2893"/>
<sequence>MKIHCIQHVKFETPGTIAEWVENKNHSLSTTHLYENESFPEINTFDLLLVMGGPMNIYECQLPLPKTFA</sequence>
<keyword evidence="1" id="KW-0315">Glutamine amidotransferase</keyword>
<keyword evidence="1" id="KW-0808">Transferase</keyword>
<gene>
    <name evidence="1" type="ORF">MSLAZ_2177</name>
</gene>
<dbReference type="Gene3D" id="3.40.50.880">
    <property type="match status" value="1"/>
</dbReference>
<dbReference type="GeneID" id="24806984"/>
<dbReference type="Proteomes" id="UP000033072">
    <property type="component" value="Chromosome"/>
</dbReference>
<dbReference type="SUPFAM" id="SSF52317">
    <property type="entry name" value="Class I glutamine amidotransferase-like"/>
    <property type="match status" value="1"/>
</dbReference>
<dbReference type="RefSeq" id="WP_048126949.1">
    <property type="nucleotide sequence ID" value="NZ_CP009515.1"/>
</dbReference>
<dbReference type="KEGG" id="mls:MSLAZ_2177"/>
<dbReference type="InterPro" id="IPR029062">
    <property type="entry name" value="Class_I_gatase-like"/>
</dbReference>
<reference evidence="1 2" key="1">
    <citation type="submission" date="2014-07" db="EMBL/GenBank/DDBJ databases">
        <title>Methanogenic archaea and the global carbon cycle.</title>
        <authorList>
            <person name="Henriksen J.R."/>
            <person name="Luke J."/>
            <person name="Reinhart S."/>
            <person name="Benedict M.N."/>
            <person name="Youngblut N.D."/>
            <person name="Metcalf M.E."/>
            <person name="Whitaker R.J."/>
            <person name="Metcalf W.W."/>
        </authorList>
    </citation>
    <scope>NUCLEOTIDE SEQUENCE [LARGE SCALE GENOMIC DNA]</scope>
    <source>
        <strain evidence="1 2">Z-7289</strain>
    </source>
</reference>
<dbReference type="GO" id="GO:0016740">
    <property type="term" value="F:transferase activity"/>
    <property type="evidence" value="ECO:0007669"/>
    <property type="project" value="UniProtKB-KW"/>
</dbReference>
<name>A0A0E3S8J7_9EURY</name>
<organism evidence="1 2">
    <name type="scientific">Methanosarcina lacustris Z-7289</name>
    <dbReference type="NCBI Taxonomy" id="1434111"/>
    <lineage>
        <taxon>Archaea</taxon>
        <taxon>Methanobacteriati</taxon>
        <taxon>Methanobacteriota</taxon>
        <taxon>Stenosarchaea group</taxon>
        <taxon>Methanomicrobia</taxon>
        <taxon>Methanosarcinales</taxon>
        <taxon>Methanosarcinaceae</taxon>
        <taxon>Methanosarcina</taxon>
    </lineage>
</organism>
<dbReference type="EC" id="6.3.5.2" evidence="1"/>
<dbReference type="EMBL" id="CP009515">
    <property type="protein sequence ID" value="AKB75438.1"/>
    <property type="molecule type" value="Genomic_DNA"/>
</dbReference>
<protein>
    <submittedName>
        <fullName evidence="1">Glutamine amidotransferase class-I</fullName>
        <ecNumber evidence="1">6.3.5.2</ecNumber>
    </submittedName>
</protein>
<accession>A0A0E3S8J7</accession>
<dbReference type="GO" id="GO:0003922">
    <property type="term" value="F:GMP synthase (glutamine-hydrolyzing) activity"/>
    <property type="evidence" value="ECO:0007669"/>
    <property type="project" value="UniProtKB-EC"/>
</dbReference>
<dbReference type="AlphaFoldDB" id="A0A0E3S8J7"/>
<proteinExistence type="predicted"/>
<keyword evidence="2" id="KW-1185">Reference proteome</keyword>
<evidence type="ECO:0000313" key="2">
    <source>
        <dbReference type="Proteomes" id="UP000033072"/>
    </source>
</evidence>
<dbReference type="STRING" id="1434111.MSLAZ_2177"/>